<dbReference type="GO" id="GO:0006508">
    <property type="term" value="P:proteolysis"/>
    <property type="evidence" value="ECO:0007669"/>
    <property type="project" value="UniProtKB-KW"/>
</dbReference>
<dbReference type="InterPro" id="IPR037518">
    <property type="entry name" value="MPN"/>
</dbReference>
<gene>
    <name evidence="9" type="ORF">FJZ47_13460</name>
</gene>
<dbReference type="InterPro" id="IPR010994">
    <property type="entry name" value="RuvA_2-like"/>
</dbReference>
<feature type="region of interest" description="Disordered" evidence="7">
    <location>
        <begin position="186"/>
        <end position="209"/>
    </location>
</feature>
<reference evidence="9" key="1">
    <citation type="submission" date="2019-03" db="EMBL/GenBank/DDBJ databases">
        <title>Lake Tanganyika Metagenome-Assembled Genomes (MAGs).</title>
        <authorList>
            <person name="Tran P."/>
        </authorList>
    </citation>
    <scope>NUCLEOTIDE SEQUENCE</scope>
    <source>
        <strain evidence="9">K_DeepCast_65m_m2_066</strain>
    </source>
</reference>
<dbReference type="NCBIfam" id="TIGR00608">
    <property type="entry name" value="radc"/>
    <property type="match status" value="1"/>
</dbReference>
<evidence type="ECO:0000256" key="7">
    <source>
        <dbReference type="SAM" id="MobiDB-lite"/>
    </source>
</evidence>
<dbReference type="InterPro" id="IPR025657">
    <property type="entry name" value="RadC_JAB"/>
</dbReference>
<evidence type="ECO:0000256" key="1">
    <source>
        <dbReference type="ARBA" id="ARBA00022670"/>
    </source>
</evidence>
<dbReference type="SUPFAM" id="SSF47781">
    <property type="entry name" value="RuvA domain 2-like"/>
    <property type="match status" value="1"/>
</dbReference>
<dbReference type="Gene3D" id="1.10.150.20">
    <property type="entry name" value="5' to 3' exonuclease, C-terminal subdomain"/>
    <property type="match status" value="1"/>
</dbReference>
<evidence type="ECO:0000313" key="10">
    <source>
        <dbReference type="Proteomes" id="UP000712673"/>
    </source>
</evidence>
<dbReference type="InterPro" id="IPR020891">
    <property type="entry name" value="UPF0758_CS"/>
</dbReference>
<evidence type="ECO:0000256" key="4">
    <source>
        <dbReference type="ARBA" id="ARBA00022833"/>
    </source>
</evidence>
<keyword evidence="4" id="KW-0862">Zinc</keyword>
<dbReference type="Proteomes" id="UP000712673">
    <property type="component" value="Unassembled WGS sequence"/>
</dbReference>
<feature type="domain" description="MPN" evidence="8">
    <location>
        <begin position="114"/>
        <end position="209"/>
    </location>
</feature>
<feature type="compositionally biased region" description="Basic and acidic residues" evidence="7">
    <location>
        <begin position="11"/>
        <end position="27"/>
    </location>
</feature>
<evidence type="ECO:0000256" key="3">
    <source>
        <dbReference type="ARBA" id="ARBA00022801"/>
    </source>
</evidence>
<dbReference type="GO" id="GO:0008237">
    <property type="term" value="F:metallopeptidase activity"/>
    <property type="evidence" value="ECO:0007669"/>
    <property type="project" value="UniProtKB-KW"/>
</dbReference>
<keyword evidence="2" id="KW-0479">Metal-binding</keyword>
<dbReference type="GO" id="GO:0046872">
    <property type="term" value="F:metal ion binding"/>
    <property type="evidence" value="ECO:0007669"/>
    <property type="project" value="UniProtKB-KW"/>
</dbReference>
<comment type="similarity">
    <text evidence="6">Belongs to the UPF0758 family.</text>
</comment>
<dbReference type="Gene3D" id="3.40.140.10">
    <property type="entry name" value="Cytidine Deaminase, domain 2"/>
    <property type="match status" value="1"/>
</dbReference>
<dbReference type="PANTHER" id="PTHR30471:SF3">
    <property type="entry name" value="UPF0758 PROTEIN YEES-RELATED"/>
    <property type="match status" value="1"/>
</dbReference>
<dbReference type="NCBIfam" id="NF000642">
    <property type="entry name" value="PRK00024.1"/>
    <property type="match status" value="1"/>
</dbReference>
<organism evidence="9 10">
    <name type="scientific">Tectimicrobiota bacterium</name>
    <dbReference type="NCBI Taxonomy" id="2528274"/>
    <lineage>
        <taxon>Bacteria</taxon>
        <taxon>Pseudomonadati</taxon>
        <taxon>Nitrospinota/Tectimicrobiota group</taxon>
        <taxon>Candidatus Tectimicrobiota</taxon>
    </lineage>
</organism>
<dbReference type="InterPro" id="IPR046778">
    <property type="entry name" value="UPF0758_N"/>
</dbReference>
<dbReference type="Pfam" id="PF04002">
    <property type="entry name" value="RadC"/>
    <property type="match status" value="1"/>
</dbReference>
<keyword evidence="3" id="KW-0378">Hydrolase</keyword>
<evidence type="ECO:0000256" key="5">
    <source>
        <dbReference type="ARBA" id="ARBA00023049"/>
    </source>
</evidence>
<evidence type="ECO:0000256" key="6">
    <source>
        <dbReference type="RuleBase" id="RU003797"/>
    </source>
</evidence>
<dbReference type="Pfam" id="PF20582">
    <property type="entry name" value="UPF0758_N"/>
    <property type="match status" value="1"/>
</dbReference>
<evidence type="ECO:0000259" key="8">
    <source>
        <dbReference type="PROSITE" id="PS50249"/>
    </source>
</evidence>
<feature type="non-terminal residue" evidence="9">
    <location>
        <position position="209"/>
    </location>
</feature>
<protein>
    <submittedName>
        <fullName evidence="9">JAB domain-containing protein</fullName>
    </submittedName>
</protein>
<dbReference type="EMBL" id="VGLS01000406">
    <property type="protein sequence ID" value="MBM3224796.1"/>
    <property type="molecule type" value="Genomic_DNA"/>
</dbReference>
<keyword evidence="1" id="KW-0645">Protease</keyword>
<comment type="caution">
    <text evidence="9">The sequence shown here is derived from an EMBL/GenBank/DDBJ whole genome shotgun (WGS) entry which is preliminary data.</text>
</comment>
<name>A0A937W0Y9_UNCTE</name>
<sequence>MAMEQPHYSQRIKDWPEDERPRERLQQHGEQTLSDAQLLAIILRTGDHASGATAMDLARRLLTTFHEDLEAVSSASTHELCQVQGIGPAKACEVKAAFELGRRRLARQGGGLIQFRSSHDVAHYYMPLLTGLKREQFQIVLLDQKHRVIKDVMVSQGSLTASVVHPREVFNLAIRDSAAAIICVHNHPSGDPQPSREDRTLTTRLVDAG</sequence>
<keyword evidence="5" id="KW-0482">Metalloprotease</keyword>
<dbReference type="PANTHER" id="PTHR30471">
    <property type="entry name" value="DNA REPAIR PROTEIN RADC"/>
    <property type="match status" value="1"/>
</dbReference>
<accession>A0A937W0Y9</accession>
<dbReference type="PROSITE" id="PS50249">
    <property type="entry name" value="MPN"/>
    <property type="match status" value="1"/>
</dbReference>
<dbReference type="PROSITE" id="PS01302">
    <property type="entry name" value="UPF0758"/>
    <property type="match status" value="1"/>
</dbReference>
<evidence type="ECO:0000313" key="9">
    <source>
        <dbReference type="EMBL" id="MBM3224796.1"/>
    </source>
</evidence>
<dbReference type="CDD" id="cd08071">
    <property type="entry name" value="MPN_DUF2466"/>
    <property type="match status" value="1"/>
</dbReference>
<dbReference type="AlphaFoldDB" id="A0A937W0Y9"/>
<evidence type="ECO:0000256" key="2">
    <source>
        <dbReference type="ARBA" id="ARBA00022723"/>
    </source>
</evidence>
<feature type="region of interest" description="Disordered" evidence="7">
    <location>
        <begin position="1"/>
        <end position="28"/>
    </location>
</feature>
<proteinExistence type="inferred from homology"/>
<dbReference type="InterPro" id="IPR001405">
    <property type="entry name" value="UPF0758"/>
</dbReference>